<dbReference type="PANTHER" id="PTHR36853">
    <property type="entry name" value="EXPRESSED PROTEIN"/>
    <property type="match status" value="1"/>
</dbReference>
<keyword evidence="1" id="KW-0472">Membrane</keyword>
<reference evidence="4" key="1">
    <citation type="submission" date="2021-03" db="EMBL/GenBank/DDBJ databases">
        <title>Draft genome sequence of rust myrtle Austropuccinia psidii MF-1, a brazilian biotype.</title>
        <authorList>
            <person name="Quecine M.C."/>
            <person name="Pachon D.M.R."/>
            <person name="Bonatelli M.L."/>
            <person name="Correr F.H."/>
            <person name="Franceschini L.M."/>
            <person name="Leite T.F."/>
            <person name="Margarido G.R.A."/>
            <person name="Almeida C.A."/>
            <person name="Ferrarezi J.A."/>
            <person name="Labate C.A."/>
        </authorList>
    </citation>
    <scope>NUCLEOTIDE SEQUENCE</scope>
    <source>
        <strain evidence="4">MF-1</strain>
    </source>
</reference>
<sequence>MFGHKLLFFVFYANLFILKSFSFQSAAKVYINNPNLTKTSISLTNPELNALLSYKLNISNFETLPKSLDQSTTKGQIIFGNPHLDLPDVEVEIKSKLILLIYGSDGQNLLPDDFSNLYQSFNLPNPPESICFDALMSTYIGRLVDNFKIPISQVFGVENFLKAYHDGLGGGILDNLEDWAQDWTESTSKWIEWGKVFAKNIENENSNDQIIEKEKYSQWLKNLDSSDPSVQQLIQDLKTLDDFTEKVSSSPPRISLLRLSSLQSIQRRYGENSIQYRSAVSALKSFISHSLSASSNFEKVVIALPGQPTHTRLAKKTHLSVLTPFQTSETSFVRRDLINRRREIFGSGSGTPIISSSQQCYESISECEKQTNSCNSHGECRQGQKTTGGKCFVCSCHKAKDSNGKLVKWSGETCQKRDISNEFVLLTGSTIGLIFMFFMAIALLFSIGSEGLPQQLSSVSGSNKKMD</sequence>
<gene>
    <name evidence="4" type="ORF">O181_069634</name>
</gene>
<feature type="domain" description="Vacuolar sorting protein Vps3844 C-terminal" evidence="3">
    <location>
        <begin position="360"/>
        <end position="457"/>
    </location>
</feature>
<dbReference type="InterPro" id="IPR053065">
    <property type="entry name" value="Archenteron_Induction-Rel"/>
</dbReference>
<dbReference type="PANTHER" id="PTHR36853:SF1">
    <property type="entry name" value="DUF3844 DOMAIN-CONTAINING PROTEIN"/>
    <property type="match status" value="1"/>
</dbReference>
<dbReference type="GO" id="GO:0005783">
    <property type="term" value="C:endoplasmic reticulum"/>
    <property type="evidence" value="ECO:0007669"/>
    <property type="project" value="TreeGrafter"/>
</dbReference>
<feature type="transmembrane region" description="Helical" evidence="1">
    <location>
        <begin position="423"/>
        <end position="445"/>
    </location>
</feature>
<dbReference type="EMBL" id="AVOT02035537">
    <property type="protein sequence ID" value="MBW0529919.1"/>
    <property type="molecule type" value="Genomic_DNA"/>
</dbReference>
<dbReference type="Pfam" id="PF12955">
    <property type="entry name" value="Vps3844_C"/>
    <property type="match status" value="1"/>
</dbReference>
<accession>A0A9Q3EZ84</accession>
<dbReference type="AlphaFoldDB" id="A0A9Q3EZ84"/>
<keyword evidence="1" id="KW-0812">Transmembrane</keyword>
<comment type="caution">
    <text evidence="4">The sequence shown here is derived from an EMBL/GenBank/DDBJ whole genome shotgun (WGS) entry which is preliminary data.</text>
</comment>
<evidence type="ECO:0000256" key="1">
    <source>
        <dbReference type="SAM" id="Phobius"/>
    </source>
</evidence>
<dbReference type="InterPro" id="IPR024382">
    <property type="entry name" value="Vps3844_C"/>
</dbReference>
<evidence type="ECO:0000259" key="3">
    <source>
        <dbReference type="Pfam" id="PF12955"/>
    </source>
</evidence>
<feature type="signal peptide" evidence="2">
    <location>
        <begin position="1"/>
        <end position="22"/>
    </location>
</feature>
<evidence type="ECO:0000313" key="4">
    <source>
        <dbReference type="EMBL" id="MBW0529919.1"/>
    </source>
</evidence>
<evidence type="ECO:0000256" key="2">
    <source>
        <dbReference type="SAM" id="SignalP"/>
    </source>
</evidence>
<feature type="chain" id="PRO_5040324523" description="Vacuolar sorting protein Vps3844 C-terminal domain-containing protein" evidence="2">
    <location>
        <begin position="23"/>
        <end position="467"/>
    </location>
</feature>
<evidence type="ECO:0000313" key="5">
    <source>
        <dbReference type="Proteomes" id="UP000765509"/>
    </source>
</evidence>
<dbReference type="Proteomes" id="UP000765509">
    <property type="component" value="Unassembled WGS sequence"/>
</dbReference>
<keyword evidence="1" id="KW-1133">Transmembrane helix</keyword>
<protein>
    <recommendedName>
        <fullName evidence="3">Vacuolar sorting protein Vps3844 C-terminal domain-containing protein</fullName>
    </recommendedName>
</protein>
<keyword evidence="5" id="KW-1185">Reference proteome</keyword>
<keyword evidence="2" id="KW-0732">Signal</keyword>
<dbReference type="OrthoDB" id="5583277at2759"/>
<proteinExistence type="predicted"/>
<organism evidence="4 5">
    <name type="scientific">Austropuccinia psidii MF-1</name>
    <dbReference type="NCBI Taxonomy" id="1389203"/>
    <lineage>
        <taxon>Eukaryota</taxon>
        <taxon>Fungi</taxon>
        <taxon>Dikarya</taxon>
        <taxon>Basidiomycota</taxon>
        <taxon>Pucciniomycotina</taxon>
        <taxon>Pucciniomycetes</taxon>
        <taxon>Pucciniales</taxon>
        <taxon>Sphaerophragmiaceae</taxon>
        <taxon>Austropuccinia</taxon>
    </lineage>
</organism>
<name>A0A9Q3EZ84_9BASI</name>